<reference evidence="1 2" key="1">
    <citation type="submission" date="2016-11" db="EMBL/GenBank/DDBJ databases">
        <authorList>
            <person name="Jaros S."/>
            <person name="Januszkiewicz K."/>
            <person name="Wedrychowicz H."/>
        </authorList>
    </citation>
    <scope>NUCLEOTIDE SEQUENCE [LARGE SCALE GENOMIC DNA]</scope>
    <source>
        <strain evidence="1 2">DSM 19436</strain>
    </source>
</reference>
<accession>A0A1M4YKA1</accession>
<dbReference type="EMBL" id="FQUP01000001">
    <property type="protein sequence ID" value="SHF06088.1"/>
    <property type="molecule type" value="Genomic_DNA"/>
</dbReference>
<sequence>MSLPTLQDIDVWRGNNLPPIEWPWPDGYVATVDCQLTIWSGAELLIVADGGGSLIVDTVARKFIWSRTLAESRMIPFGRIAQYEIEDRDGGETTIFYGAVNGLGGLNLDSDEPQATGQLDFSSPYNSGNLLLGWV</sequence>
<organism evidence="1 2">
    <name type="scientific">Kaistia soli DSM 19436</name>
    <dbReference type="NCBI Taxonomy" id="1122133"/>
    <lineage>
        <taxon>Bacteria</taxon>
        <taxon>Pseudomonadati</taxon>
        <taxon>Pseudomonadota</taxon>
        <taxon>Alphaproteobacteria</taxon>
        <taxon>Hyphomicrobiales</taxon>
        <taxon>Kaistiaceae</taxon>
        <taxon>Kaistia</taxon>
    </lineage>
</organism>
<dbReference type="STRING" id="1122133.SAMN02745157_1543"/>
<dbReference type="RefSeq" id="WP_073052093.1">
    <property type="nucleotide sequence ID" value="NZ_FQUP01000001.1"/>
</dbReference>
<evidence type="ECO:0000313" key="1">
    <source>
        <dbReference type="EMBL" id="SHF06088.1"/>
    </source>
</evidence>
<dbReference type="AlphaFoldDB" id="A0A1M4YKA1"/>
<protein>
    <submittedName>
        <fullName evidence="1">Uncharacterized protein</fullName>
    </submittedName>
</protein>
<gene>
    <name evidence="1" type="ORF">SAMN02745157_1543</name>
</gene>
<keyword evidence="2" id="KW-1185">Reference proteome</keyword>
<proteinExistence type="predicted"/>
<name>A0A1M4YKA1_9HYPH</name>
<dbReference type="Proteomes" id="UP000184485">
    <property type="component" value="Unassembled WGS sequence"/>
</dbReference>
<evidence type="ECO:0000313" key="2">
    <source>
        <dbReference type="Proteomes" id="UP000184485"/>
    </source>
</evidence>
<dbReference type="OrthoDB" id="8460546at2"/>